<dbReference type="InterPro" id="IPR013324">
    <property type="entry name" value="RNA_pol_sigma_r3/r4-like"/>
</dbReference>
<dbReference type="PANTHER" id="PTHR43133">
    <property type="entry name" value="RNA POLYMERASE ECF-TYPE SIGMA FACTO"/>
    <property type="match status" value="1"/>
</dbReference>
<proteinExistence type="inferred from homology"/>
<evidence type="ECO:0000313" key="7">
    <source>
        <dbReference type="EMBL" id="EPR07489.1"/>
    </source>
</evidence>
<dbReference type="GO" id="GO:0003677">
    <property type="term" value="F:DNA binding"/>
    <property type="evidence" value="ECO:0007669"/>
    <property type="project" value="InterPro"/>
</dbReference>
<feature type="domain" description="RNA polymerase sigma-70 region 2" evidence="5">
    <location>
        <begin position="23"/>
        <end position="88"/>
    </location>
</feature>
<dbReference type="AlphaFoldDB" id="U4QWG2"/>
<dbReference type="SUPFAM" id="SSF88946">
    <property type="entry name" value="Sigma2 domain of RNA polymerase sigma factors"/>
    <property type="match status" value="1"/>
</dbReference>
<gene>
    <name evidence="7" type="ORF">L323_20335</name>
</gene>
<comment type="similarity">
    <text evidence="1">Belongs to the sigma-70 factor family. ECF subfamily.</text>
</comment>
<dbReference type="Gene3D" id="1.10.1740.10">
    <property type="match status" value="1"/>
</dbReference>
<dbReference type="PATRIC" id="fig|1330534.3.peg.4035"/>
<dbReference type="Proteomes" id="UP000016860">
    <property type="component" value="Unassembled WGS sequence"/>
</dbReference>
<protein>
    <recommendedName>
        <fullName evidence="9">RNA polymerase sigma factor</fullName>
    </recommendedName>
</protein>
<dbReference type="OrthoDB" id="190020at2"/>
<sequence>MHKLDKSIFKVERGDNSGLREIYDQLGHAIYTQSYFITKDHHLAEDVSQEVFIKIMICAPSYTRGTNPKAWIMSIARNTAIDKLRKKDMNDLSFSKDTEYCETKLAKVGVKIDLDEKIDLIEEINKLDFQSQQIVLLHVIVGLKFREISSLLDMPQGTVAWKYKLIIKELKLKLSR</sequence>
<dbReference type="NCBIfam" id="TIGR02937">
    <property type="entry name" value="sigma70-ECF"/>
    <property type="match status" value="1"/>
</dbReference>
<evidence type="ECO:0008006" key="9">
    <source>
        <dbReference type="Google" id="ProtNLM"/>
    </source>
</evidence>
<comment type="caution">
    <text evidence="7">The sequence shown here is derived from an EMBL/GenBank/DDBJ whole genome shotgun (WGS) entry which is preliminary data.</text>
</comment>
<dbReference type="GO" id="GO:0006352">
    <property type="term" value="P:DNA-templated transcription initiation"/>
    <property type="evidence" value="ECO:0007669"/>
    <property type="project" value="InterPro"/>
</dbReference>
<dbReference type="Gene3D" id="1.10.10.10">
    <property type="entry name" value="Winged helix-like DNA-binding domain superfamily/Winged helix DNA-binding domain"/>
    <property type="match status" value="1"/>
</dbReference>
<dbReference type="SUPFAM" id="SSF88659">
    <property type="entry name" value="Sigma3 and sigma4 domains of RNA polymerase sigma factors"/>
    <property type="match status" value="1"/>
</dbReference>
<dbReference type="STRING" id="1330534.L323_20335"/>
<evidence type="ECO:0000259" key="5">
    <source>
        <dbReference type="Pfam" id="PF04542"/>
    </source>
</evidence>
<evidence type="ECO:0000256" key="4">
    <source>
        <dbReference type="ARBA" id="ARBA00023163"/>
    </source>
</evidence>
<name>U4QWG2_9FIRM</name>
<feature type="domain" description="RNA polymerase sigma factor 70 region 4 type 2" evidence="6">
    <location>
        <begin position="120"/>
        <end position="160"/>
    </location>
</feature>
<evidence type="ECO:0000256" key="1">
    <source>
        <dbReference type="ARBA" id="ARBA00010641"/>
    </source>
</evidence>
<dbReference type="InterPro" id="IPR036388">
    <property type="entry name" value="WH-like_DNA-bd_sf"/>
</dbReference>
<keyword evidence="4" id="KW-0804">Transcription</keyword>
<organism evidence="7 8">
    <name type="scientific">Ruminiclostridium papyrosolvens C7</name>
    <dbReference type="NCBI Taxonomy" id="1330534"/>
    <lineage>
        <taxon>Bacteria</taxon>
        <taxon>Bacillati</taxon>
        <taxon>Bacillota</taxon>
        <taxon>Clostridia</taxon>
        <taxon>Eubacteriales</taxon>
        <taxon>Oscillospiraceae</taxon>
        <taxon>Ruminiclostridium</taxon>
    </lineage>
</organism>
<dbReference type="RefSeq" id="WP_020817407.1">
    <property type="nucleotide sequence ID" value="NZ_ATAY01000103.1"/>
</dbReference>
<dbReference type="InterPro" id="IPR013325">
    <property type="entry name" value="RNA_pol_sigma_r2"/>
</dbReference>
<reference evidence="7 8" key="1">
    <citation type="journal article" date="2013" name="Genome Announc.">
        <title>Draft Genome Sequence of the Cellulolytic Bacterium Clostridium papyrosolvens C7 (ATCC 700395).</title>
        <authorList>
            <person name="Zepeda V."/>
            <person name="Dassa B."/>
            <person name="Borovok I."/>
            <person name="Lamed R."/>
            <person name="Bayer E.A."/>
            <person name="Cate J.H."/>
        </authorList>
    </citation>
    <scope>NUCLEOTIDE SEQUENCE [LARGE SCALE GENOMIC DNA]</scope>
    <source>
        <strain evidence="7 8">C7</strain>
    </source>
</reference>
<evidence type="ECO:0000313" key="8">
    <source>
        <dbReference type="Proteomes" id="UP000016860"/>
    </source>
</evidence>
<dbReference type="GO" id="GO:0016987">
    <property type="term" value="F:sigma factor activity"/>
    <property type="evidence" value="ECO:0007669"/>
    <property type="project" value="UniProtKB-KW"/>
</dbReference>
<dbReference type="EMBL" id="ATAY01000103">
    <property type="protein sequence ID" value="EPR07489.1"/>
    <property type="molecule type" value="Genomic_DNA"/>
</dbReference>
<dbReference type="InterPro" id="IPR014284">
    <property type="entry name" value="RNA_pol_sigma-70_dom"/>
</dbReference>
<evidence type="ECO:0000256" key="2">
    <source>
        <dbReference type="ARBA" id="ARBA00023015"/>
    </source>
</evidence>
<dbReference type="PANTHER" id="PTHR43133:SF46">
    <property type="entry name" value="RNA POLYMERASE SIGMA-70 FACTOR ECF SUBFAMILY"/>
    <property type="match status" value="1"/>
</dbReference>
<keyword evidence="2" id="KW-0805">Transcription regulation</keyword>
<evidence type="ECO:0000256" key="3">
    <source>
        <dbReference type="ARBA" id="ARBA00023082"/>
    </source>
</evidence>
<accession>U4QWG2</accession>
<evidence type="ECO:0000259" key="6">
    <source>
        <dbReference type="Pfam" id="PF08281"/>
    </source>
</evidence>
<dbReference type="InterPro" id="IPR007627">
    <property type="entry name" value="RNA_pol_sigma70_r2"/>
</dbReference>
<dbReference type="InterPro" id="IPR013249">
    <property type="entry name" value="RNA_pol_sigma70_r4_t2"/>
</dbReference>
<keyword evidence="3" id="KW-0731">Sigma factor</keyword>
<dbReference type="Pfam" id="PF04542">
    <property type="entry name" value="Sigma70_r2"/>
    <property type="match status" value="1"/>
</dbReference>
<dbReference type="Pfam" id="PF08281">
    <property type="entry name" value="Sigma70_r4_2"/>
    <property type="match status" value="1"/>
</dbReference>
<dbReference type="InterPro" id="IPR039425">
    <property type="entry name" value="RNA_pol_sigma-70-like"/>
</dbReference>